<sequence>MPPPIQLYAISITRMTAQNTAFIFFLYTIIKHLIRPSILTISIELIVDPNIIVPVTLQNMKS</sequence>
<dbReference type="AlphaFoldDB" id="A0A137NR78"/>
<evidence type="ECO:0000313" key="2">
    <source>
        <dbReference type="Proteomes" id="UP000070444"/>
    </source>
</evidence>
<name>A0A137NR78_CONC2</name>
<accession>A0A137NR78</accession>
<reference evidence="1 2" key="1">
    <citation type="journal article" date="2015" name="Genome Biol. Evol.">
        <title>Phylogenomic analyses indicate that early fungi evolved digesting cell walls of algal ancestors of land plants.</title>
        <authorList>
            <person name="Chang Y."/>
            <person name="Wang S."/>
            <person name="Sekimoto S."/>
            <person name="Aerts A.L."/>
            <person name="Choi C."/>
            <person name="Clum A."/>
            <person name="LaButti K.M."/>
            <person name="Lindquist E.A."/>
            <person name="Yee Ngan C."/>
            <person name="Ohm R.A."/>
            <person name="Salamov A.A."/>
            <person name="Grigoriev I.V."/>
            <person name="Spatafora J.W."/>
            <person name="Berbee M.L."/>
        </authorList>
    </citation>
    <scope>NUCLEOTIDE SEQUENCE [LARGE SCALE GENOMIC DNA]</scope>
    <source>
        <strain evidence="1 2">NRRL 28638</strain>
    </source>
</reference>
<dbReference type="Proteomes" id="UP000070444">
    <property type="component" value="Unassembled WGS sequence"/>
</dbReference>
<gene>
    <name evidence="1" type="ORF">CONCODRAFT_80826</name>
</gene>
<evidence type="ECO:0000313" key="1">
    <source>
        <dbReference type="EMBL" id="KXN65245.1"/>
    </source>
</evidence>
<organism evidence="1 2">
    <name type="scientific">Conidiobolus coronatus (strain ATCC 28846 / CBS 209.66 / NRRL 28638)</name>
    <name type="common">Delacroixia coronata</name>
    <dbReference type="NCBI Taxonomy" id="796925"/>
    <lineage>
        <taxon>Eukaryota</taxon>
        <taxon>Fungi</taxon>
        <taxon>Fungi incertae sedis</taxon>
        <taxon>Zoopagomycota</taxon>
        <taxon>Entomophthoromycotina</taxon>
        <taxon>Entomophthoromycetes</taxon>
        <taxon>Entomophthorales</taxon>
        <taxon>Ancylistaceae</taxon>
        <taxon>Conidiobolus</taxon>
    </lineage>
</organism>
<dbReference type="EMBL" id="KQ964935">
    <property type="protein sequence ID" value="KXN65245.1"/>
    <property type="molecule type" value="Genomic_DNA"/>
</dbReference>
<protein>
    <submittedName>
        <fullName evidence="1">Uncharacterized protein</fullName>
    </submittedName>
</protein>
<keyword evidence="2" id="KW-1185">Reference proteome</keyword>
<proteinExistence type="predicted"/>